<proteinExistence type="predicted"/>
<organism evidence="2 3">
    <name type="scientific">Pseudomonas chlororaphis subsp. aureofaciens</name>
    <dbReference type="NCBI Taxonomy" id="587851"/>
    <lineage>
        <taxon>Bacteria</taxon>
        <taxon>Pseudomonadati</taxon>
        <taxon>Pseudomonadota</taxon>
        <taxon>Gammaproteobacteria</taxon>
        <taxon>Pseudomonadales</taxon>
        <taxon>Pseudomonadaceae</taxon>
        <taxon>Pseudomonas</taxon>
    </lineage>
</organism>
<reference evidence="2 3" key="1">
    <citation type="submission" date="2018-03" db="EMBL/GenBank/DDBJ databases">
        <title>Diversity of phytobeneficial traits revealed by whole-genome analysis of worldwide-isolated phenazine-producing Pseudomonas spp.</title>
        <authorList>
            <person name="Biessy A."/>
            <person name="Novinscak A."/>
            <person name="Blom J."/>
            <person name="Leger G."/>
            <person name="Thomashow L.S."/>
            <person name="Cazorla F.M."/>
            <person name="Josic D."/>
            <person name="Filion M."/>
        </authorList>
    </citation>
    <scope>NUCLEOTIDE SEQUENCE [LARGE SCALE GENOMIC DNA]</scope>
    <source>
        <strain evidence="2 3">ChPhzS24</strain>
    </source>
</reference>
<feature type="region of interest" description="Disordered" evidence="1">
    <location>
        <begin position="98"/>
        <end position="129"/>
    </location>
</feature>
<dbReference type="EMBL" id="CP027750">
    <property type="protein sequence ID" value="AZE30437.1"/>
    <property type="molecule type" value="Genomic_DNA"/>
</dbReference>
<sequence>MFYLLCRGTPHIDLGAALGGVASREEDIMFELGGKAFSFDGIDRSPRSGVAGVNKKVGLIVEGRHSPLSDTEVCTHKIYFHNTGKIDQRTSNAVKGTRWEIGGDPRTGTVPNANADPRNTRIVKPLTAS</sequence>
<dbReference type="Proteomes" id="UP000280455">
    <property type="component" value="Chromosome"/>
</dbReference>
<protein>
    <submittedName>
        <fullName evidence="2">Uncharacterized protein</fullName>
    </submittedName>
</protein>
<evidence type="ECO:0000256" key="1">
    <source>
        <dbReference type="SAM" id="MobiDB-lite"/>
    </source>
</evidence>
<evidence type="ECO:0000313" key="3">
    <source>
        <dbReference type="Proteomes" id="UP000280455"/>
    </source>
</evidence>
<evidence type="ECO:0000313" key="2">
    <source>
        <dbReference type="EMBL" id="AZE30437.1"/>
    </source>
</evidence>
<gene>
    <name evidence="2" type="ORF">C4K07_3654</name>
</gene>
<dbReference type="AlphaFoldDB" id="A0AAD1E6W4"/>
<accession>A0AAD1E6W4</accession>
<name>A0AAD1E6W4_9PSED</name>